<evidence type="ECO:0000313" key="5">
    <source>
        <dbReference type="Proteomes" id="UP000291483"/>
    </source>
</evidence>
<dbReference type="EMBL" id="SHLC01000001">
    <property type="protein sequence ID" value="RZU66309.1"/>
    <property type="molecule type" value="Genomic_DNA"/>
</dbReference>
<evidence type="ECO:0000256" key="1">
    <source>
        <dbReference type="ARBA" id="ARBA00022801"/>
    </source>
</evidence>
<keyword evidence="2" id="KW-0472">Membrane</keyword>
<protein>
    <submittedName>
        <fullName evidence="4">Chitinase (Glycosyl hydrolase family 18)</fullName>
    </submittedName>
</protein>
<feature type="domain" description="Chitin-binding type-3" evidence="3">
    <location>
        <begin position="389"/>
        <end position="437"/>
    </location>
</feature>
<evidence type="ECO:0000313" key="4">
    <source>
        <dbReference type="EMBL" id="RZU66309.1"/>
    </source>
</evidence>
<gene>
    <name evidence="4" type="ORF">EV379_2663</name>
</gene>
<dbReference type="PANTHER" id="PTHR42976">
    <property type="entry name" value="BIFUNCTIONAL CHITINASE/LYSOZYME-RELATED"/>
    <property type="match status" value="1"/>
</dbReference>
<dbReference type="SUPFAM" id="SSF51055">
    <property type="entry name" value="Carbohydrate binding domain"/>
    <property type="match status" value="2"/>
</dbReference>
<keyword evidence="5" id="KW-1185">Reference proteome</keyword>
<dbReference type="SMART" id="SM00495">
    <property type="entry name" value="ChtBD3"/>
    <property type="match status" value="2"/>
</dbReference>
<keyword evidence="2" id="KW-1133">Transmembrane helix</keyword>
<proteinExistence type="predicted"/>
<sequence>MSRRFPNRRLSPVRLTVLIAIVVGLVMAGFQGWKWFENETSQTREAWFAGYVDVTATPQFAFESPRADSDKNVVLSFIVASPEDPCTPTWGGAYTLDAAGTELDLDRRLARLEQRGGEAMVSFGGLLNDELAVACTSESELKKAYAAVIDRYGVQAIDLDIEGDALANSAANTRRASVIAELQSERAESGSPLAVWLTLPVTPDGLSVAGTDAIAETLDAGLELTGINVMTMDYGQSKAEDQTMGDAAVSALTASHRQLRILYDRTGIELTDATLWAKIGATPMIGQNDVRDEIFTFDDAEQLNTFAHDSHLGRVSMWSSNRDATCGPNYDDLSRVSDACSGIAQGESSFSAILGADFTGTPNSGAGITTTIEPIPEKDLSDDPATSPYPIWSPDASYREGTKVVWHHNVYQAKWWTKGDVPDNPVLQSFETPWTLIGPVLPGETPIPIPTLEAGTFPDWSGSTTYEKGDRVLFDGLPYEAKWWTQGDSPQAAETEPDSSPWMALNAEDVIAESTTGAGH</sequence>
<evidence type="ECO:0000256" key="2">
    <source>
        <dbReference type="SAM" id="Phobius"/>
    </source>
</evidence>
<dbReference type="InterPro" id="IPR017853">
    <property type="entry name" value="GH"/>
</dbReference>
<dbReference type="Gene3D" id="3.20.20.80">
    <property type="entry name" value="Glycosidases"/>
    <property type="match status" value="1"/>
</dbReference>
<feature type="transmembrane region" description="Helical" evidence="2">
    <location>
        <begin position="12"/>
        <end position="33"/>
    </location>
</feature>
<dbReference type="GO" id="GO:0004553">
    <property type="term" value="F:hydrolase activity, hydrolyzing O-glycosyl compounds"/>
    <property type="evidence" value="ECO:0007669"/>
    <property type="project" value="InterPro"/>
</dbReference>
<dbReference type="RefSeq" id="WP_165397365.1">
    <property type="nucleotide sequence ID" value="NZ_SHLC01000001.1"/>
</dbReference>
<dbReference type="GO" id="GO:0030246">
    <property type="term" value="F:carbohydrate binding"/>
    <property type="evidence" value="ECO:0007669"/>
    <property type="project" value="InterPro"/>
</dbReference>
<feature type="domain" description="Chitin-binding type-3" evidence="3">
    <location>
        <begin position="457"/>
        <end position="505"/>
    </location>
</feature>
<dbReference type="CDD" id="cd06543">
    <property type="entry name" value="GH18_PF-ChiA-like"/>
    <property type="match status" value="1"/>
</dbReference>
<dbReference type="Gene3D" id="2.10.10.20">
    <property type="entry name" value="Carbohydrate-binding module superfamily 5/12"/>
    <property type="match status" value="2"/>
</dbReference>
<dbReference type="InterPro" id="IPR052750">
    <property type="entry name" value="GH18_Chitinase"/>
</dbReference>
<organism evidence="4 5">
    <name type="scientific">Microterricola gilva</name>
    <dbReference type="NCBI Taxonomy" id="393267"/>
    <lineage>
        <taxon>Bacteria</taxon>
        <taxon>Bacillati</taxon>
        <taxon>Actinomycetota</taxon>
        <taxon>Actinomycetes</taxon>
        <taxon>Micrococcales</taxon>
        <taxon>Microbacteriaceae</taxon>
        <taxon>Microterricola</taxon>
    </lineage>
</organism>
<dbReference type="SUPFAM" id="SSF51445">
    <property type="entry name" value="(Trans)glycosidases"/>
    <property type="match status" value="1"/>
</dbReference>
<comment type="caution">
    <text evidence="4">The sequence shown here is derived from an EMBL/GenBank/DDBJ whole genome shotgun (WGS) entry which is preliminary data.</text>
</comment>
<dbReference type="Pfam" id="PF02839">
    <property type="entry name" value="CBM_5_12"/>
    <property type="match status" value="1"/>
</dbReference>
<dbReference type="GO" id="GO:0005975">
    <property type="term" value="P:carbohydrate metabolic process"/>
    <property type="evidence" value="ECO:0007669"/>
    <property type="project" value="InterPro"/>
</dbReference>
<dbReference type="AlphaFoldDB" id="A0A4Q8AQK8"/>
<dbReference type="CDD" id="cd12215">
    <property type="entry name" value="ChiC_BD"/>
    <property type="match status" value="2"/>
</dbReference>
<dbReference type="GO" id="GO:0005576">
    <property type="term" value="C:extracellular region"/>
    <property type="evidence" value="ECO:0007669"/>
    <property type="project" value="InterPro"/>
</dbReference>
<keyword evidence="2" id="KW-0812">Transmembrane</keyword>
<dbReference type="InterPro" id="IPR036573">
    <property type="entry name" value="CBM_sf_5/12"/>
</dbReference>
<evidence type="ECO:0000259" key="3">
    <source>
        <dbReference type="SMART" id="SM00495"/>
    </source>
</evidence>
<name>A0A4Q8AQK8_9MICO</name>
<dbReference type="PANTHER" id="PTHR42976:SF1">
    <property type="entry name" value="GH18 DOMAIN-CONTAINING PROTEIN-RELATED"/>
    <property type="match status" value="1"/>
</dbReference>
<reference evidence="4 5" key="1">
    <citation type="submission" date="2019-02" db="EMBL/GenBank/DDBJ databases">
        <title>Sequencing the genomes of 1000 actinobacteria strains.</title>
        <authorList>
            <person name="Klenk H.-P."/>
        </authorList>
    </citation>
    <scope>NUCLEOTIDE SEQUENCE [LARGE SCALE GENOMIC DNA]</scope>
    <source>
        <strain evidence="4 5">DSM 18319</strain>
    </source>
</reference>
<dbReference type="InterPro" id="IPR003610">
    <property type="entry name" value="CBM5/12"/>
</dbReference>
<accession>A0A4Q8AQK8</accession>
<keyword evidence="1 4" id="KW-0378">Hydrolase</keyword>
<dbReference type="Proteomes" id="UP000291483">
    <property type="component" value="Unassembled WGS sequence"/>
</dbReference>